<proteinExistence type="inferred from homology"/>
<feature type="region of interest" description="Disordered" evidence="5">
    <location>
        <begin position="486"/>
        <end position="509"/>
    </location>
</feature>
<evidence type="ECO:0000313" key="8">
    <source>
        <dbReference type="Proteomes" id="UP001239994"/>
    </source>
</evidence>
<dbReference type="GO" id="GO:0008017">
    <property type="term" value="F:microtubule binding"/>
    <property type="evidence" value="ECO:0007669"/>
    <property type="project" value="InterPro"/>
</dbReference>
<feature type="domain" description="GAR" evidence="6">
    <location>
        <begin position="311"/>
        <end position="433"/>
    </location>
</feature>
<evidence type="ECO:0000313" key="7">
    <source>
        <dbReference type="EMBL" id="KAK1787585.1"/>
    </source>
</evidence>
<evidence type="ECO:0000256" key="1">
    <source>
        <dbReference type="ARBA" id="ARBA00004245"/>
    </source>
</evidence>
<feature type="compositionally biased region" description="Polar residues" evidence="5">
    <location>
        <begin position="833"/>
        <end position="844"/>
    </location>
</feature>
<keyword evidence="4" id="KW-0206">Cytoskeleton</keyword>
<feature type="region of interest" description="Disordered" evidence="5">
    <location>
        <begin position="110"/>
        <end position="129"/>
    </location>
</feature>
<dbReference type="EMBL" id="JAROKS010000023">
    <property type="protein sequence ID" value="KAK1787585.1"/>
    <property type="molecule type" value="Genomic_DNA"/>
</dbReference>
<accession>A0AAD8YV06</accession>
<dbReference type="SUPFAM" id="SSF47576">
    <property type="entry name" value="Calponin-homology domain, CH-domain"/>
    <property type="match status" value="1"/>
</dbReference>
<gene>
    <name evidence="7" type="ORF">P4O66_016082</name>
</gene>
<evidence type="ECO:0000256" key="5">
    <source>
        <dbReference type="SAM" id="MobiDB-lite"/>
    </source>
</evidence>
<comment type="similarity">
    <text evidence="2">Belongs to the FAM98 family.</text>
</comment>
<comment type="caution">
    <text evidence="7">The sequence shown here is derived from an EMBL/GenBank/DDBJ whole genome shotgun (WGS) entry which is preliminary data.</text>
</comment>
<feature type="region of interest" description="Disordered" evidence="5">
    <location>
        <begin position="610"/>
        <end position="629"/>
    </location>
</feature>
<dbReference type="Gene3D" id="3.30.920.20">
    <property type="entry name" value="Gas2-like domain"/>
    <property type="match status" value="1"/>
</dbReference>
<dbReference type="SMART" id="SM00243">
    <property type="entry name" value="GAS2"/>
    <property type="match status" value="1"/>
</dbReference>
<reference evidence="7" key="1">
    <citation type="submission" date="2023-03" db="EMBL/GenBank/DDBJ databases">
        <title>Electrophorus voltai genome.</title>
        <authorList>
            <person name="Bian C."/>
        </authorList>
    </citation>
    <scope>NUCLEOTIDE SEQUENCE</scope>
    <source>
        <strain evidence="7">CB-2022</strain>
        <tissue evidence="7">Muscle</tissue>
    </source>
</reference>
<dbReference type="PANTHER" id="PTHR31353">
    <property type="entry name" value="FAM98"/>
    <property type="match status" value="1"/>
</dbReference>
<feature type="compositionally biased region" description="Polar residues" evidence="5">
    <location>
        <begin position="610"/>
        <end position="621"/>
    </location>
</feature>
<dbReference type="PANTHER" id="PTHR31353:SF5">
    <property type="entry name" value="IM:7138535"/>
    <property type="match status" value="1"/>
</dbReference>
<dbReference type="Pfam" id="PF10239">
    <property type="entry name" value="DUF2465"/>
    <property type="match status" value="1"/>
</dbReference>
<dbReference type="InterPro" id="IPR018797">
    <property type="entry name" value="FAM98"/>
</dbReference>
<organism evidence="7 8">
    <name type="scientific">Electrophorus voltai</name>
    <dbReference type="NCBI Taxonomy" id="2609070"/>
    <lineage>
        <taxon>Eukaryota</taxon>
        <taxon>Metazoa</taxon>
        <taxon>Chordata</taxon>
        <taxon>Craniata</taxon>
        <taxon>Vertebrata</taxon>
        <taxon>Euteleostomi</taxon>
        <taxon>Actinopterygii</taxon>
        <taxon>Neopterygii</taxon>
        <taxon>Teleostei</taxon>
        <taxon>Ostariophysi</taxon>
        <taxon>Gymnotiformes</taxon>
        <taxon>Gymnotoidei</taxon>
        <taxon>Gymnotidae</taxon>
        <taxon>Electrophorus</taxon>
    </lineage>
</organism>
<dbReference type="InterPro" id="IPR036872">
    <property type="entry name" value="CH_dom_sf"/>
</dbReference>
<dbReference type="SUPFAM" id="SSF143575">
    <property type="entry name" value="GAS2 domain-like"/>
    <property type="match status" value="1"/>
</dbReference>
<feature type="region of interest" description="Disordered" evidence="5">
    <location>
        <begin position="823"/>
        <end position="878"/>
    </location>
</feature>
<dbReference type="PROSITE" id="PS51460">
    <property type="entry name" value="GAR"/>
    <property type="match status" value="1"/>
</dbReference>
<protein>
    <recommendedName>
        <fullName evidence="6">GAR domain-containing protein</fullName>
    </recommendedName>
</protein>
<keyword evidence="3" id="KW-0963">Cytoplasm</keyword>
<dbReference type="InterPro" id="IPR003108">
    <property type="entry name" value="GAR_dom"/>
</dbReference>
<dbReference type="Gene3D" id="1.10.418.10">
    <property type="entry name" value="Calponin-like domain"/>
    <property type="match status" value="1"/>
</dbReference>
<dbReference type="InterPro" id="IPR036534">
    <property type="entry name" value="GAR_dom_sf"/>
</dbReference>
<dbReference type="GO" id="GO:0005856">
    <property type="term" value="C:cytoskeleton"/>
    <property type="evidence" value="ECO:0007669"/>
    <property type="project" value="UniProtKB-SubCell"/>
</dbReference>
<dbReference type="Pfam" id="PF02187">
    <property type="entry name" value="GAS2"/>
    <property type="match status" value="1"/>
</dbReference>
<feature type="region of interest" description="Disordered" evidence="5">
    <location>
        <begin position="1053"/>
        <end position="1075"/>
    </location>
</feature>
<evidence type="ECO:0000256" key="2">
    <source>
        <dbReference type="ARBA" id="ARBA00007218"/>
    </source>
</evidence>
<dbReference type="GO" id="GO:0072669">
    <property type="term" value="C:tRNA-splicing ligase complex"/>
    <property type="evidence" value="ECO:0007669"/>
    <property type="project" value="TreeGrafter"/>
</dbReference>
<comment type="subcellular location">
    <subcellularLocation>
        <location evidence="1">Cytoplasm</location>
        <location evidence="1">Cytoskeleton</location>
    </subcellularLocation>
</comment>
<sequence>MERDASTITALKALGYNSIRCVRRCECDELPCPLLSWLVSELRSYCPEAEGACCNSGAILAGELKDVLNVMLYPYGTLTSETLTPIHLRRVTEFLVSELQAGRLLKWKESHPEDAKQRSESSKEQRQRECNIIDDGEAVQAEGCKKDEKEVRRELTQLFQALDMDPASKLSDAYSQVESRLESLPESEVQEPLLKANLNSSQWTKLQTINRALRKDYECRRQMMLKRFRVTLQSFVWGEQGKERSALLSTVPPFLASPESSVSIALLLAARQDQSRILPVRAGPSTTVHKVPIYLHAVLMGCVPDRGGRPGEIEPPMPAFSRRSEDVLMFETDDLVLRKNEKNFVLCLLEVARRASRFGMAAPVLIQLEREIDDEMREETDLDAREPAQLAPQRRLLNTQNLDEMILRTHVMVRVGGGWDTLEHYLDKHDPCRCTSLAHKLAHRPTTPIHEIKIRPSGPDSHIPLVLSRTQSPQEPVIQASSALCRTQSAMPSPRLSRSPDLGPRNTLSPNKLRERAFRLTCSQSQDDSALKSISRRGREATRAFPTPRLTSSLPRPACPSTPARPERSVMPLVFQKAHSQTSLQGQQSTDNRLAQTWTKSQFVSKLRQNATAGAKNSQEMQGGPEKPACSVWARPLQCITPVQSVGLNANRISSVNRQPPNIGFQESESSGNASKSPDFNGTFCHFNGHELMGVISGNAHTRCPAATEKGQLAGSTHHYAHITSAVDGNERNLQRSSSNSNRKKYLCLPVHTVPNSPIHVGKPNSTVTAFQPSWGVSEVDGRGREGQLKRSYLFTPPPISPAQEAVLYQSLEEEILTNLQQLSTDSDDSDSENGQYSSGPETNEIQKPDHMSSTTNQRLCPNASFRPEKAQKSKSQAFTTECSNGKMQYEMVFTESWVNTLSRGLSARKQENHANADSNHLSLSHLSKVSSYSSIMGSKESPEPSKVSEANRVLGMGLIQGATLHSGTDMPGKAQAFVYSQKRSLKKPERVPSIYKLNLRPCIRPRRDHRSDKKPTRIPKPVFYKTHQCSGEAIQTKNTADSTAMSDIQKGLDSPHGTCTRNNHQTAPRFTPTSSYTIECRGTGQEPVTVQDRESWV</sequence>
<name>A0AAD8YV06_9TELE</name>
<evidence type="ECO:0000256" key="3">
    <source>
        <dbReference type="ARBA" id="ARBA00022490"/>
    </source>
</evidence>
<evidence type="ECO:0000259" key="6">
    <source>
        <dbReference type="PROSITE" id="PS51460"/>
    </source>
</evidence>
<feature type="compositionally biased region" description="Polar residues" evidence="5">
    <location>
        <begin position="1058"/>
        <end position="1075"/>
    </location>
</feature>
<dbReference type="AlphaFoldDB" id="A0AAD8YV06"/>
<feature type="region of interest" description="Disordered" evidence="5">
    <location>
        <begin position="654"/>
        <end position="677"/>
    </location>
</feature>
<dbReference type="Proteomes" id="UP001239994">
    <property type="component" value="Unassembled WGS sequence"/>
</dbReference>
<keyword evidence="8" id="KW-1185">Reference proteome</keyword>
<evidence type="ECO:0000256" key="4">
    <source>
        <dbReference type="ARBA" id="ARBA00023212"/>
    </source>
</evidence>
<feature type="region of interest" description="Disordered" evidence="5">
    <location>
        <begin position="529"/>
        <end position="568"/>
    </location>
</feature>